<keyword evidence="2" id="KW-0238">DNA-binding</keyword>
<feature type="domain" description="HTH araC/xylS-type" evidence="4">
    <location>
        <begin position="187"/>
        <end position="276"/>
    </location>
</feature>
<evidence type="ECO:0000313" key="5">
    <source>
        <dbReference type="EMBL" id="GAA0389481.1"/>
    </source>
</evidence>
<evidence type="ECO:0000256" key="3">
    <source>
        <dbReference type="ARBA" id="ARBA00023163"/>
    </source>
</evidence>
<dbReference type="InterPro" id="IPR009057">
    <property type="entry name" value="Homeodomain-like_sf"/>
</dbReference>
<dbReference type="EMBL" id="BAAABX010000007">
    <property type="protein sequence ID" value="GAA0389481.1"/>
    <property type="molecule type" value="Genomic_DNA"/>
</dbReference>
<evidence type="ECO:0000256" key="2">
    <source>
        <dbReference type="ARBA" id="ARBA00023125"/>
    </source>
</evidence>
<keyword evidence="6" id="KW-1185">Reference proteome</keyword>
<dbReference type="PANTHER" id="PTHR46796:SF15">
    <property type="entry name" value="BLL1074 PROTEIN"/>
    <property type="match status" value="1"/>
</dbReference>
<dbReference type="PROSITE" id="PS01124">
    <property type="entry name" value="HTH_ARAC_FAMILY_2"/>
    <property type="match status" value="1"/>
</dbReference>
<dbReference type="Gene3D" id="1.10.10.60">
    <property type="entry name" value="Homeodomain-like"/>
    <property type="match status" value="1"/>
</dbReference>
<keyword evidence="1" id="KW-0805">Transcription regulation</keyword>
<gene>
    <name evidence="5" type="ORF">GCM10010357_07730</name>
</gene>
<protein>
    <submittedName>
        <fullName evidence="5">Helix-turn-helix domain-containing protein</fullName>
    </submittedName>
</protein>
<dbReference type="SMART" id="SM00342">
    <property type="entry name" value="HTH_ARAC"/>
    <property type="match status" value="1"/>
</dbReference>
<reference evidence="5 6" key="1">
    <citation type="journal article" date="2019" name="Int. J. Syst. Evol. Microbiol.">
        <title>The Global Catalogue of Microorganisms (GCM) 10K type strain sequencing project: providing services to taxonomists for standard genome sequencing and annotation.</title>
        <authorList>
            <consortium name="The Broad Institute Genomics Platform"/>
            <consortium name="The Broad Institute Genome Sequencing Center for Infectious Disease"/>
            <person name="Wu L."/>
            <person name="Ma J."/>
        </authorList>
    </citation>
    <scope>NUCLEOTIDE SEQUENCE [LARGE SCALE GENOMIC DNA]</scope>
    <source>
        <strain evidence="5 6">JCM 4788</strain>
    </source>
</reference>
<evidence type="ECO:0000313" key="6">
    <source>
        <dbReference type="Proteomes" id="UP001500879"/>
    </source>
</evidence>
<dbReference type="Pfam" id="PF12833">
    <property type="entry name" value="HTH_18"/>
    <property type="match status" value="1"/>
</dbReference>
<dbReference type="PANTHER" id="PTHR46796">
    <property type="entry name" value="HTH-TYPE TRANSCRIPTIONAL ACTIVATOR RHAS-RELATED"/>
    <property type="match status" value="1"/>
</dbReference>
<dbReference type="Pfam" id="PF20240">
    <property type="entry name" value="DUF6597"/>
    <property type="match status" value="1"/>
</dbReference>
<dbReference type="SUPFAM" id="SSF46689">
    <property type="entry name" value="Homeodomain-like"/>
    <property type="match status" value="1"/>
</dbReference>
<dbReference type="InterPro" id="IPR046532">
    <property type="entry name" value="DUF6597"/>
</dbReference>
<evidence type="ECO:0000259" key="4">
    <source>
        <dbReference type="PROSITE" id="PS01124"/>
    </source>
</evidence>
<comment type="caution">
    <text evidence="5">The sequence shown here is derived from an EMBL/GenBank/DDBJ whole genome shotgun (WGS) entry which is preliminary data.</text>
</comment>
<name>A0ABN0YCW4_9ACTN</name>
<dbReference type="RefSeq" id="WP_344019788.1">
    <property type="nucleotide sequence ID" value="NZ_BAAABX010000007.1"/>
</dbReference>
<organism evidence="5 6">
    <name type="scientific">Streptomyces luteireticuli</name>
    <dbReference type="NCBI Taxonomy" id="173858"/>
    <lineage>
        <taxon>Bacteria</taxon>
        <taxon>Bacillati</taxon>
        <taxon>Actinomycetota</taxon>
        <taxon>Actinomycetes</taxon>
        <taxon>Kitasatosporales</taxon>
        <taxon>Streptomycetaceae</taxon>
        <taxon>Streptomyces</taxon>
    </lineage>
</organism>
<dbReference type="InterPro" id="IPR018060">
    <property type="entry name" value="HTH_AraC"/>
</dbReference>
<evidence type="ECO:0000256" key="1">
    <source>
        <dbReference type="ARBA" id="ARBA00023015"/>
    </source>
</evidence>
<accession>A0ABN0YCW4</accession>
<proteinExistence type="predicted"/>
<dbReference type="InterPro" id="IPR050204">
    <property type="entry name" value="AraC_XylS_family_regulators"/>
</dbReference>
<dbReference type="Proteomes" id="UP001500879">
    <property type="component" value="Unassembled WGS sequence"/>
</dbReference>
<keyword evidence="3" id="KW-0804">Transcription</keyword>
<sequence>MRTDQAAVLGIRASESAELAYCAPDPRLSGLVLTYTGQDWTLTRPLVRRVMALASVVLVIDFESPVRRVITHGHPPVRPPAASLVAGLSDRPMLIEQAGRAYGMTVQLTPPGARALLGLPLHELTNTALDLGDLLGADARRLVERLAEAPGWPARFRLLDSFLITRIGAGPELVAPAVWAWQRLTALSGDVRISTLADEVGWSRQHLNARFHQEIGLPPKTVGRIARLQRTLSLMNDTRRLTWADAAAACGFTDQPHLNRDFRMLAGCTPTGLRNLMTDWSGLLTGNPLMTHQPLLRRITNGSSGTLRR</sequence>